<protein>
    <recommendedName>
        <fullName evidence="3">Ectoine synthase</fullName>
    </recommendedName>
</protein>
<sequence length="123" mass="14035">MSENGKIQWSRQEDVDLTWVHEGKEFSHRLITQKLHGAPMSFHITTYMPHFEVMVEGDGLHEVVLYCLHGWSTQTVEDTGETREFKQGDAVYLPKIYRYRHVIGEAGLVVAVCSVPSKEAGDM</sequence>
<dbReference type="SUPFAM" id="SSF51182">
    <property type="entry name" value="RmlC-like cupins"/>
    <property type="match status" value="1"/>
</dbReference>
<evidence type="ECO:0000313" key="1">
    <source>
        <dbReference type="EMBL" id="TNY30589.1"/>
    </source>
</evidence>
<dbReference type="EMBL" id="VFFF01000004">
    <property type="protein sequence ID" value="TNY30589.1"/>
    <property type="molecule type" value="Genomic_DNA"/>
</dbReference>
<reference evidence="1 2" key="1">
    <citation type="submission" date="2019-06" db="EMBL/GenBank/DDBJ databases">
        <title>Genome of new Rhodobacteraceae sp. SM1903.</title>
        <authorList>
            <person name="Ren X."/>
        </authorList>
    </citation>
    <scope>NUCLEOTIDE SEQUENCE [LARGE SCALE GENOMIC DNA]</scope>
    <source>
        <strain evidence="1 2">SM1903</strain>
    </source>
</reference>
<dbReference type="Proteomes" id="UP000314011">
    <property type="component" value="Unassembled WGS sequence"/>
</dbReference>
<proteinExistence type="predicted"/>
<dbReference type="InterPro" id="IPR014710">
    <property type="entry name" value="RmlC-like_jellyroll"/>
</dbReference>
<evidence type="ECO:0000313" key="2">
    <source>
        <dbReference type="Proteomes" id="UP000314011"/>
    </source>
</evidence>
<accession>A0A5C5G7A8</accession>
<dbReference type="RefSeq" id="WP_140197384.1">
    <property type="nucleotide sequence ID" value="NZ_CP065915.1"/>
</dbReference>
<evidence type="ECO:0008006" key="3">
    <source>
        <dbReference type="Google" id="ProtNLM"/>
    </source>
</evidence>
<gene>
    <name evidence="1" type="ORF">FHY64_18575</name>
</gene>
<name>A0A5C5G7A8_9RHOB</name>
<dbReference type="AlphaFoldDB" id="A0A5C5G7A8"/>
<dbReference type="OrthoDB" id="8360903at2"/>
<comment type="caution">
    <text evidence="1">The sequence shown here is derived from an EMBL/GenBank/DDBJ whole genome shotgun (WGS) entry which is preliminary data.</text>
</comment>
<dbReference type="InterPro" id="IPR011051">
    <property type="entry name" value="RmlC_Cupin_sf"/>
</dbReference>
<keyword evidence="2" id="KW-1185">Reference proteome</keyword>
<dbReference type="Gene3D" id="2.60.120.10">
    <property type="entry name" value="Jelly Rolls"/>
    <property type="match status" value="1"/>
</dbReference>
<organism evidence="1 2">
    <name type="scientific">Pelagovum pacificum</name>
    <dbReference type="NCBI Taxonomy" id="2588711"/>
    <lineage>
        <taxon>Bacteria</taxon>
        <taxon>Pseudomonadati</taxon>
        <taxon>Pseudomonadota</taxon>
        <taxon>Alphaproteobacteria</taxon>
        <taxon>Rhodobacterales</taxon>
        <taxon>Paracoccaceae</taxon>
        <taxon>Pelagovum</taxon>
    </lineage>
</organism>